<evidence type="ECO:0000313" key="1">
    <source>
        <dbReference type="EMBL" id="KAI8559946.1"/>
    </source>
</evidence>
<dbReference type="Proteomes" id="UP001062846">
    <property type="component" value="Chromosome 4"/>
</dbReference>
<sequence>MAICEGGLRFPLHHFLRELLAQFSLVLHYFAINSYRIVMSVIALKELHNLKFTIADLLYTYIMAKHGRTSVDICRRVGIRNL</sequence>
<dbReference type="EMBL" id="CM046391">
    <property type="protein sequence ID" value="KAI8559946.1"/>
    <property type="molecule type" value="Genomic_DNA"/>
</dbReference>
<protein>
    <submittedName>
        <fullName evidence="1">Uncharacterized protein</fullName>
    </submittedName>
</protein>
<name>A0ACC0P329_RHOML</name>
<gene>
    <name evidence="1" type="ORF">RHMOL_Rhmol04G0216000</name>
</gene>
<comment type="caution">
    <text evidence="1">The sequence shown here is derived from an EMBL/GenBank/DDBJ whole genome shotgun (WGS) entry which is preliminary data.</text>
</comment>
<accession>A0ACC0P329</accession>
<proteinExistence type="predicted"/>
<keyword evidence="2" id="KW-1185">Reference proteome</keyword>
<reference evidence="1" key="1">
    <citation type="submission" date="2022-02" db="EMBL/GenBank/DDBJ databases">
        <title>Plant Genome Project.</title>
        <authorList>
            <person name="Zhang R.-G."/>
        </authorList>
    </citation>
    <scope>NUCLEOTIDE SEQUENCE</scope>
    <source>
        <strain evidence="1">AT1</strain>
    </source>
</reference>
<organism evidence="1 2">
    <name type="scientific">Rhododendron molle</name>
    <name type="common">Chinese azalea</name>
    <name type="synonym">Azalea mollis</name>
    <dbReference type="NCBI Taxonomy" id="49168"/>
    <lineage>
        <taxon>Eukaryota</taxon>
        <taxon>Viridiplantae</taxon>
        <taxon>Streptophyta</taxon>
        <taxon>Embryophyta</taxon>
        <taxon>Tracheophyta</taxon>
        <taxon>Spermatophyta</taxon>
        <taxon>Magnoliopsida</taxon>
        <taxon>eudicotyledons</taxon>
        <taxon>Gunneridae</taxon>
        <taxon>Pentapetalae</taxon>
        <taxon>asterids</taxon>
        <taxon>Ericales</taxon>
        <taxon>Ericaceae</taxon>
        <taxon>Ericoideae</taxon>
        <taxon>Rhodoreae</taxon>
        <taxon>Rhododendron</taxon>
    </lineage>
</organism>
<evidence type="ECO:0000313" key="2">
    <source>
        <dbReference type="Proteomes" id="UP001062846"/>
    </source>
</evidence>